<dbReference type="InterPro" id="IPR010734">
    <property type="entry name" value="Copine_C"/>
</dbReference>
<proteinExistence type="predicted"/>
<reference evidence="2" key="3">
    <citation type="submission" date="2023-05" db="EMBL/GenBank/DDBJ databases">
        <authorList>
            <person name="Smith C.H."/>
        </authorList>
    </citation>
    <scope>NUCLEOTIDE SEQUENCE</scope>
    <source>
        <strain evidence="2">CHS0354</strain>
        <tissue evidence="2">Mantle</tissue>
    </source>
</reference>
<evidence type="ECO:0000259" key="1">
    <source>
        <dbReference type="Pfam" id="PF07002"/>
    </source>
</evidence>
<gene>
    <name evidence="2" type="ORF">CHS0354_026582</name>
</gene>
<dbReference type="GO" id="GO:0005634">
    <property type="term" value="C:nucleus"/>
    <property type="evidence" value="ECO:0007669"/>
    <property type="project" value="TreeGrafter"/>
</dbReference>
<name>A0AAE0WFI1_9BIVA</name>
<protein>
    <recommendedName>
        <fullName evidence="1">Copine C-terminal domain-containing protein</fullName>
    </recommendedName>
</protein>
<organism evidence="2 3">
    <name type="scientific">Potamilus streckersoni</name>
    <dbReference type="NCBI Taxonomy" id="2493646"/>
    <lineage>
        <taxon>Eukaryota</taxon>
        <taxon>Metazoa</taxon>
        <taxon>Spiralia</taxon>
        <taxon>Lophotrochozoa</taxon>
        <taxon>Mollusca</taxon>
        <taxon>Bivalvia</taxon>
        <taxon>Autobranchia</taxon>
        <taxon>Heteroconchia</taxon>
        <taxon>Palaeoheterodonta</taxon>
        <taxon>Unionida</taxon>
        <taxon>Unionoidea</taxon>
        <taxon>Unionidae</taxon>
        <taxon>Ambleminae</taxon>
        <taxon>Lampsilini</taxon>
        <taxon>Potamilus</taxon>
    </lineage>
</organism>
<dbReference type="AlphaFoldDB" id="A0AAE0WFI1"/>
<feature type="domain" description="Copine C-terminal" evidence="1">
    <location>
        <begin position="2"/>
        <end position="139"/>
    </location>
</feature>
<evidence type="ECO:0000313" key="2">
    <source>
        <dbReference type="EMBL" id="KAK3611175.1"/>
    </source>
</evidence>
<dbReference type="InterPro" id="IPR052079">
    <property type="entry name" value="E3_ligase/Copine_domain"/>
</dbReference>
<dbReference type="EMBL" id="JAEAOA010001582">
    <property type="protein sequence ID" value="KAK3611175.1"/>
    <property type="molecule type" value="Genomic_DNA"/>
</dbReference>
<dbReference type="Proteomes" id="UP001195483">
    <property type="component" value="Unassembled WGS sequence"/>
</dbReference>
<dbReference type="GO" id="GO:0016567">
    <property type="term" value="P:protein ubiquitination"/>
    <property type="evidence" value="ECO:0007669"/>
    <property type="project" value="TreeGrafter"/>
</dbReference>
<sequence>MEVLEVYEKVTPTIRLSGPTIFAPLIEESVEIVKASGHMYHILVIVAESQVSNEEQTRKSIEYASDYPLSIIMIGVGDGPWDMMDEFDDQLPQRRFDNFQFVNFYEVISNSKTPQATFALRAHMKIPDQYKAIKEVKLMK</sequence>
<dbReference type="Pfam" id="PF07002">
    <property type="entry name" value="Copine"/>
    <property type="match status" value="1"/>
</dbReference>
<keyword evidence="3" id="KW-1185">Reference proteome</keyword>
<evidence type="ECO:0000313" key="3">
    <source>
        <dbReference type="Proteomes" id="UP001195483"/>
    </source>
</evidence>
<dbReference type="PANTHER" id="PTHR45751">
    <property type="entry name" value="COPINE FAMILY PROTEIN 1"/>
    <property type="match status" value="1"/>
</dbReference>
<dbReference type="SUPFAM" id="SSF53300">
    <property type="entry name" value="vWA-like"/>
    <property type="match status" value="1"/>
</dbReference>
<comment type="caution">
    <text evidence="2">The sequence shown here is derived from an EMBL/GenBank/DDBJ whole genome shotgun (WGS) entry which is preliminary data.</text>
</comment>
<dbReference type="InterPro" id="IPR036465">
    <property type="entry name" value="vWFA_dom_sf"/>
</dbReference>
<reference evidence="2" key="2">
    <citation type="journal article" date="2021" name="Genome Biol. Evol.">
        <title>Developing a high-quality reference genome for a parasitic bivalve with doubly uniparental inheritance (Bivalvia: Unionida).</title>
        <authorList>
            <person name="Smith C.H."/>
        </authorList>
    </citation>
    <scope>NUCLEOTIDE SEQUENCE</scope>
    <source>
        <strain evidence="2">CHS0354</strain>
        <tissue evidence="2">Mantle</tissue>
    </source>
</reference>
<dbReference type="PANTHER" id="PTHR45751:SF11">
    <property type="entry name" value="COPINE FAMILY PROTEIN 2"/>
    <property type="match status" value="1"/>
</dbReference>
<dbReference type="GO" id="GO:0004842">
    <property type="term" value="F:ubiquitin-protein transferase activity"/>
    <property type="evidence" value="ECO:0007669"/>
    <property type="project" value="TreeGrafter"/>
</dbReference>
<reference evidence="2" key="1">
    <citation type="journal article" date="2021" name="Genome Biol. Evol.">
        <title>A High-Quality Reference Genome for a Parasitic Bivalve with Doubly Uniparental Inheritance (Bivalvia: Unionida).</title>
        <authorList>
            <person name="Smith C.H."/>
        </authorList>
    </citation>
    <scope>NUCLEOTIDE SEQUENCE</scope>
    <source>
        <strain evidence="2">CHS0354</strain>
    </source>
</reference>
<accession>A0AAE0WFI1</accession>